<proteinExistence type="predicted"/>
<comment type="caution">
    <text evidence="1">The sequence shown here is derived from an EMBL/GenBank/DDBJ whole genome shotgun (WGS) entry which is preliminary data.</text>
</comment>
<reference evidence="1" key="2">
    <citation type="journal article" date="2023" name="Int. J. Mol. Sci.">
        <title>De Novo Assembly and Annotation of 11 Diverse Shrub Willow (Salix) Genomes Reveals Novel Gene Organization in Sex-Linked Regions.</title>
        <authorList>
            <person name="Hyden B."/>
            <person name="Feng K."/>
            <person name="Yates T.B."/>
            <person name="Jawdy S."/>
            <person name="Cereghino C."/>
            <person name="Smart L.B."/>
            <person name="Muchero W."/>
        </authorList>
    </citation>
    <scope>NUCLEOTIDE SEQUENCE</scope>
    <source>
        <tissue evidence="1">Shoot tip</tissue>
    </source>
</reference>
<keyword evidence="2" id="KW-1185">Reference proteome</keyword>
<reference evidence="1" key="1">
    <citation type="submission" date="2022-10" db="EMBL/GenBank/DDBJ databases">
        <authorList>
            <person name="Hyden B.L."/>
            <person name="Feng K."/>
            <person name="Yates T."/>
            <person name="Jawdy S."/>
            <person name="Smart L.B."/>
            <person name="Muchero W."/>
        </authorList>
    </citation>
    <scope>NUCLEOTIDE SEQUENCE</scope>
    <source>
        <tissue evidence="1">Shoot tip</tissue>
    </source>
</reference>
<accession>A0ABQ9BBL7</accession>
<name>A0ABQ9BBL7_9ROSI</name>
<protein>
    <recommendedName>
        <fullName evidence="3">Maturase K</fullName>
    </recommendedName>
</protein>
<organism evidence="1 2">
    <name type="scientific">Salix suchowensis</name>
    <dbReference type="NCBI Taxonomy" id="1278906"/>
    <lineage>
        <taxon>Eukaryota</taxon>
        <taxon>Viridiplantae</taxon>
        <taxon>Streptophyta</taxon>
        <taxon>Embryophyta</taxon>
        <taxon>Tracheophyta</taxon>
        <taxon>Spermatophyta</taxon>
        <taxon>Magnoliopsida</taxon>
        <taxon>eudicotyledons</taxon>
        <taxon>Gunneridae</taxon>
        <taxon>Pentapetalae</taxon>
        <taxon>rosids</taxon>
        <taxon>fabids</taxon>
        <taxon>Malpighiales</taxon>
        <taxon>Salicaceae</taxon>
        <taxon>Saliceae</taxon>
        <taxon>Salix</taxon>
    </lineage>
</organism>
<dbReference type="Proteomes" id="UP001141253">
    <property type="component" value="Chromosome 6"/>
</dbReference>
<dbReference type="EMBL" id="JAPFFI010000009">
    <property type="protein sequence ID" value="KAJ6381654.1"/>
    <property type="molecule type" value="Genomic_DNA"/>
</dbReference>
<gene>
    <name evidence="1" type="ORF">OIU77_030346</name>
</gene>
<evidence type="ECO:0000313" key="2">
    <source>
        <dbReference type="Proteomes" id="UP001141253"/>
    </source>
</evidence>
<evidence type="ECO:0008006" key="3">
    <source>
        <dbReference type="Google" id="ProtNLM"/>
    </source>
</evidence>
<evidence type="ECO:0000313" key="1">
    <source>
        <dbReference type="EMBL" id="KAJ6381654.1"/>
    </source>
</evidence>
<sequence>MQRQLQDLFKSHLEGHFVLPISIDLGRHIYLFIFGMNTSYGEHEHHRGLKPTIREKLLSCL</sequence>